<proteinExistence type="predicted"/>
<sequence length="135" mass="15009">MPLPSRESRVRPLIVVCLHVTRLKVRKGKFFSVKPESVELATFCRRKKTGRVIDWPCFQYHAPWPSSVPEPLTDKLDPPRSTSGPAHFCVPKVVVPVKVMVAPLLALLRSSVTPAGTVKDPMVTELQDEMSVPAL</sequence>
<accession>A0A6G0JHP0</accession>
<reference evidence="1 2" key="1">
    <citation type="submission" date="2018-09" db="EMBL/GenBank/DDBJ databases">
        <title>Genomic investigation of the strawberry pathogen Phytophthora fragariae indicates pathogenicity is determined by transcriptional variation in three key races.</title>
        <authorList>
            <person name="Adams T.M."/>
            <person name="Armitage A.D."/>
            <person name="Sobczyk M.K."/>
            <person name="Bates H.J."/>
            <person name="Dunwell J.M."/>
            <person name="Nellist C.F."/>
            <person name="Harrison R.J."/>
        </authorList>
    </citation>
    <scope>NUCLEOTIDE SEQUENCE [LARGE SCALE GENOMIC DNA]</scope>
    <source>
        <strain evidence="1 2">ONT-3</strain>
    </source>
</reference>
<gene>
    <name evidence="1" type="ORF">PF010_g31652</name>
</gene>
<dbReference type="EMBL" id="QXFX01007564">
    <property type="protein sequence ID" value="KAE9056729.1"/>
    <property type="molecule type" value="Genomic_DNA"/>
</dbReference>
<protein>
    <submittedName>
        <fullName evidence="1">Uncharacterized protein</fullName>
    </submittedName>
</protein>
<dbReference type="AlphaFoldDB" id="A0A6G0JHP0"/>
<dbReference type="Proteomes" id="UP000488956">
    <property type="component" value="Unassembled WGS sequence"/>
</dbReference>
<comment type="caution">
    <text evidence="1">The sequence shown here is derived from an EMBL/GenBank/DDBJ whole genome shotgun (WGS) entry which is preliminary data.</text>
</comment>
<evidence type="ECO:0000313" key="2">
    <source>
        <dbReference type="Proteomes" id="UP000488956"/>
    </source>
</evidence>
<evidence type="ECO:0000313" key="1">
    <source>
        <dbReference type="EMBL" id="KAE9056729.1"/>
    </source>
</evidence>
<name>A0A6G0JHP0_9STRA</name>
<organism evidence="1 2">
    <name type="scientific">Phytophthora fragariae</name>
    <dbReference type="NCBI Taxonomy" id="53985"/>
    <lineage>
        <taxon>Eukaryota</taxon>
        <taxon>Sar</taxon>
        <taxon>Stramenopiles</taxon>
        <taxon>Oomycota</taxon>
        <taxon>Peronosporomycetes</taxon>
        <taxon>Peronosporales</taxon>
        <taxon>Peronosporaceae</taxon>
        <taxon>Phytophthora</taxon>
    </lineage>
</organism>